<keyword evidence="3" id="KW-1185">Reference proteome</keyword>
<feature type="compositionally biased region" description="Polar residues" evidence="1">
    <location>
        <begin position="256"/>
        <end position="270"/>
    </location>
</feature>
<feature type="region of interest" description="Disordered" evidence="1">
    <location>
        <begin position="226"/>
        <end position="287"/>
    </location>
</feature>
<feature type="compositionally biased region" description="Low complexity" evidence="1">
    <location>
        <begin position="273"/>
        <end position="287"/>
    </location>
</feature>
<evidence type="ECO:0000256" key="1">
    <source>
        <dbReference type="SAM" id="MobiDB-lite"/>
    </source>
</evidence>
<dbReference type="AlphaFoldDB" id="A0A8H5C656"/>
<sequence>MSIIPIASAASASPSAAACAAACLGREPHIQNPGQILQRQFRGIVWGKLLALKWMGELWTRSRTSYCAMVRIPEATFTVPGRLVERINPVVGVPPEEPSKIFHLLDSAFRTALLAGLLACLTLADLQSAPKVVPTPQFPYKEASGKSCFLCEDARSLDFVGRTQLRASTVSPLLRIHSTYRSRSQLRSSDVRASQNGDVRAKDRGASVDADAGACNEDFNNCGYPGRCGEREGQSHEESEYEDAVSEAYDKETGLKNRSASLSPSYSSGKFISGGSPHSTSSLPGSSDEYQGGWIGQIGLRLDGLDGSVWTGWTTSPHRYSLLCQFALSSLLTDSSSCSTTVSFAPASGVFRLFASAHDHPFATAI</sequence>
<proteinExistence type="predicted"/>
<organism evidence="2 3">
    <name type="scientific">Ephemerocybe angulata</name>
    <dbReference type="NCBI Taxonomy" id="980116"/>
    <lineage>
        <taxon>Eukaryota</taxon>
        <taxon>Fungi</taxon>
        <taxon>Dikarya</taxon>
        <taxon>Basidiomycota</taxon>
        <taxon>Agaricomycotina</taxon>
        <taxon>Agaricomycetes</taxon>
        <taxon>Agaricomycetidae</taxon>
        <taxon>Agaricales</taxon>
        <taxon>Agaricineae</taxon>
        <taxon>Psathyrellaceae</taxon>
        <taxon>Ephemerocybe</taxon>
    </lineage>
</organism>
<dbReference type="EMBL" id="JAACJK010000060">
    <property type="protein sequence ID" value="KAF5335839.1"/>
    <property type="molecule type" value="Genomic_DNA"/>
</dbReference>
<evidence type="ECO:0000313" key="2">
    <source>
        <dbReference type="EMBL" id="KAF5335839.1"/>
    </source>
</evidence>
<feature type="region of interest" description="Disordered" evidence="1">
    <location>
        <begin position="185"/>
        <end position="207"/>
    </location>
</feature>
<reference evidence="2 3" key="1">
    <citation type="journal article" date="2020" name="ISME J.">
        <title>Uncovering the hidden diversity of litter-decomposition mechanisms in mushroom-forming fungi.</title>
        <authorList>
            <person name="Floudas D."/>
            <person name="Bentzer J."/>
            <person name="Ahren D."/>
            <person name="Johansson T."/>
            <person name="Persson P."/>
            <person name="Tunlid A."/>
        </authorList>
    </citation>
    <scope>NUCLEOTIDE SEQUENCE [LARGE SCALE GENOMIC DNA]</scope>
    <source>
        <strain evidence="2 3">CBS 175.51</strain>
    </source>
</reference>
<evidence type="ECO:0000313" key="3">
    <source>
        <dbReference type="Proteomes" id="UP000541558"/>
    </source>
</evidence>
<dbReference type="Proteomes" id="UP000541558">
    <property type="component" value="Unassembled WGS sequence"/>
</dbReference>
<accession>A0A8H5C656</accession>
<gene>
    <name evidence="2" type="ORF">D9611_009735</name>
</gene>
<comment type="caution">
    <text evidence="2">The sequence shown here is derived from an EMBL/GenBank/DDBJ whole genome shotgun (WGS) entry which is preliminary data.</text>
</comment>
<name>A0A8H5C656_9AGAR</name>
<feature type="compositionally biased region" description="Basic and acidic residues" evidence="1">
    <location>
        <begin position="228"/>
        <end position="238"/>
    </location>
</feature>
<protein>
    <submittedName>
        <fullName evidence="2">Uncharacterized protein</fullName>
    </submittedName>
</protein>
<feature type="compositionally biased region" description="Polar residues" evidence="1">
    <location>
        <begin position="185"/>
        <end position="197"/>
    </location>
</feature>